<name>A0A147HZE1_9SPHN</name>
<evidence type="ECO:0000256" key="1">
    <source>
        <dbReference type="SAM" id="Phobius"/>
    </source>
</evidence>
<dbReference type="AlphaFoldDB" id="A0A147HZE1"/>
<comment type="caution">
    <text evidence="2">The sequence shown here is derived from an EMBL/GenBank/DDBJ whole genome shotgun (WGS) entry which is preliminary data.</text>
</comment>
<dbReference type="OrthoDB" id="7585218at2"/>
<feature type="transmembrane region" description="Helical" evidence="1">
    <location>
        <begin position="36"/>
        <end position="58"/>
    </location>
</feature>
<keyword evidence="1" id="KW-0472">Membrane</keyword>
<accession>A0A147HZE1</accession>
<reference evidence="2 3" key="1">
    <citation type="journal article" date="2016" name="Front. Microbiol.">
        <title>Genomic Resource of Rice Seed Associated Bacteria.</title>
        <authorList>
            <person name="Midha S."/>
            <person name="Bansal K."/>
            <person name="Sharma S."/>
            <person name="Kumar N."/>
            <person name="Patil P.P."/>
            <person name="Chaudhry V."/>
            <person name="Patil P.B."/>
        </authorList>
    </citation>
    <scope>NUCLEOTIDE SEQUENCE [LARGE SCALE GENOMIC DNA]</scope>
    <source>
        <strain evidence="2 3">NS334</strain>
    </source>
</reference>
<keyword evidence="1" id="KW-0812">Transmembrane</keyword>
<protein>
    <submittedName>
        <fullName evidence="2">Membrane protein</fullName>
    </submittedName>
</protein>
<keyword evidence="1" id="KW-1133">Transmembrane helix</keyword>
<organism evidence="2 3">
    <name type="scientific">Sphingomonas endophytica</name>
    <dbReference type="NCBI Taxonomy" id="869719"/>
    <lineage>
        <taxon>Bacteria</taxon>
        <taxon>Pseudomonadati</taxon>
        <taxon>Pseudomonadota</taxon>
        <taxon>Alphaproteobacteria</taxon>
        <taxon>Sphingomonadales</taxon>
        <taxon>Sphingomonadaceae</taxon>
        <taxon>Sphingomonas</taxon>
    </lineage>
</organism>
<keyword evidence="3" id="KW-1185">Reference proteome</keyword>
<evidence type="ECO:0000313" key="2">
    <source>
        <dbReference type="EMBL" id="KTT70312.1"/>
    </source>
</evidence>
<proteinExistence type="predicted"/>
<gene>
    <name evidence="2" type="ORF">NS334_12670</name>
</gene>
<evidence type="ECO:0000313" key="3">
    <source>
        <dbReference type="Proteomes" id="UP000074310"/>
    </source>
</evidence>
<dbReference type="PATRIC" id="fig|869719.3.peg.2518"/>
<dbReference type="Proteomes" id="UP000074310">
    <property type="component" value="Unassembled WGS sequence"/>
</dbReference>
<sequence>MLEAVALTYGMLLSFVLAGATRNRKLARANPPMLTYVGYVLFGVTCGIAVAAGGYAAWGLANGAVTAI</sequence>
<dbReference type="EMBL" id="LDTB01000054">
    <property type="protein sequence ID" value="KTT70312.1"/>
    <property type="molecule type" value="Genomic_DNA"/>
</dbReference>